<proteinExistence type="predicted"/>
<keyword evidence="3" id="KW-1185">Reference proteome</keyword>
<gene>
    <name evidence="2" type="ORF">BJX63DRAFT_377164</name>
</gene>
<feature type="signal peptide" evidence="1">
    <location>
        <begin position="1"/>
        <end position="25"/>
    </location>
</feature>
<evidence type="ECO:0000313" key="2">
    <source>
        <dbReference type="EMBL" id="KAL2822629.1"/>
    </source>
</evidence>
<keyword evidence="1" id="KW-0732">Signal</keyword>
<evidence type="ECO:0000313" key="3">
    <source>
        <dbReference type="Proteomes" id="UP001610334"/>
    </source>
</evidence>
<protein>
    <submittedName>
        <fullName evidence="2">Uncharacterized protein</fullName>
    </submittedName>
</protein>
<dbReference type="Proteomes" id="UP001610334">
    <property type="component" value="Unassembled WGS sequence"/>
</dbReference>
<dbReference type="EMBL" id="JBFXLT010000002">
    <property type="protein sequence ID" value="KAL2822629.1"/>
    <property type="molecule type" value="Genomic_DNA"/>
</dbReference>
<name>A0ABR4I5R8_9EURO</name>
<organism evidence="2 3">
    <name type="scientific">Aspergillus granulosus</name>
    <dbReference type="NCBI Taxonomy" id="176169"/>
    <lineage>
        <taxon>Eukaryota</taxon>
        <taxon>Fungi</taxon>
        <taxon>Dikarya</taxon>
        <taxon>Ascomycota</taxon>
        <taxon>Pezizomycotina</taxon>
        <taxon>Eurotiomycetes</taxon>
        <taxon>Eurotiomycetidae</taxon>
        <taxon>Eurotiales</taxon>
        <taxon>Aspergillaceae</taxon>
        <taxon>Aspergillus</taxon>
        <taxon>Aspergillus subgen. Nidulantes</taxon>
    </lineage>
</organism>
<sequence>MKALLHFFFLKGIALYSLLTPSSWAQDSDTCGEDCQAFIEMGIAFEHGSYAHEPLDDFYTIPESFNLSMKPGTLLRIEEHTDITN</sequence>
<reference evidence="2 3" key="1">
    <citation type="submission" date="2024-07" db="EMBL/GenBank/DDBJ databases">
        <title>Section-level genome sequencing and comparative genomics of Aspergillus sections Usti and Cavernicolus.</title>
        <authorList>
            <consortium name="Lawrence Berkeley National Laboratory"/>
            <person name="Nybo J.L."/>
            <person name="Vesth T.C."/>
            <person name="Theobald S."/>
            <person name="Frisvad J.C."/>
            <person name="Larsen T.O."/>
            <person name="Kjaerboelling I."/>
            <person name="Rothschild-Mancinelli K."/>
            <person name="Lyhne E.K."/>
            <person name="Kogle M.E."/>
            <person name="Barry K."/>
            <person name="Clum A."/>
            <person name="Na H."/>
            <person name="Ledsgaard L."/>
            <person name="Lin J."/>
            <person name="Lipzen A."/>
            <person name="Kuo A."/>
            <person name="Riley R."/>
            <person name="Mondo S."/>
            <person name="Labutti K."/>
            <person name="Haridas S."/>
            <person name="Pangalinan J."/>
            <person name="Salamov A.A."/>
            <person name="Simmons B.A."/>
            <person name="Magnuson J.K."/>
            <person name="Chen J."/>
            <person name="Drula E."/>
            <person name="Henrissat B."/>
            <person name="Wiebenga A."/>
            <person name="Lubbers R.J."/>
            <person name="Gomes A.C."/>
            <person name="Makela M.R."/>
            <person name="Stajich J."/>
            <person name="Grigoriev I.V."/>
            <person name="Mortensen U.H."/>
            <person name="De Vries R.P."/>
            <person name="Baker S.E."/>
            <person name="Andersen M.R."/>
        </authorList>
    </citation>
    <scope>NUCLEOTIDE SEQUENCE [LARGE SCALE GENOMIC DNA]</scope>
    <source>
        <strain evidence="2 3">CBS 588.65</strain>
    </source>
</reference>
<accession>A0ABR4I5R8</accession>
<feature type="chain" id="PRO_5046699503" evidence="1">
    <location>
        <begin position="26"/>
        <end position="85"/>
    </location>
</feature>
<comment type="caution">
    <text evidence="2">The sequence shown here is derived from an EMBL/GenBank/DDBJ whole genome shotgun (WGS) entry which is preliminary data.</text>
</comment>
<evidence type="ECO:0000256" key="1">
    <source>
        <dbReference type="SAM" id="SignalP"/>
    </source>
</evidence>